<gene>
    <name evidence="1" type="ORF">DMAD_11471</name>
</gene>
<name>A0AAU9FDI1_DROMD</name>
<evidence type="ECO:0000313" key="2">
    <source>
        <dbReference type="Proteomes" id="UP001500889"/>
    </source>
</evidence>
<proteinExistence type="predicted"/>
<evidence type="ECO:0000313" key="1">
    <source>
        <dbReference type="EMBL" id="BFF93659.1"/>
    </source>
</evidence>
<keyword evidence="2" id="KW-1185">Reference proteome</keyword>
<dbReference type="Proteomes" id="UP001500889">
    <property type="component" value="Chromosome U"/>
</dbReference>
<organism evidence="1 2">
    <name type="scientific">Drosophila madeirensis</name>
    <name type="common">Fruit fly</name>
    <dbReference type="NCBI Taxonomy" id="30013"/>
    <lineage>
        <taxon>Eukaryota</taxon>
        <taxon>Metazoa</taxon>
        <taxon>Ecdysozoa</taxon>
        <taxon>Arthropoda</taxon>
        <taxon>Hexapoda</taxon>
        <taxon>Insecta</taxon>
        <taxon>Pterygota</taxon>
        <taxon>Neoptera</taxon>
        <taxon>Endopterygota</taxon>
        <taxon>Diptera</taxon>
        <taxon>Brachycera</taxon>
        <taxon>Muscomorpha</taxon>
        <taxon>Ephydroidea</taxon>
        <taxon>Drosophilidae</taxon>
        <taxon>Drosophila</taxon>
        <taxon>Sophophora</taxon>
    </lineage>
</organism>
<dbReference type="AlphaFoldDB" id="A0AAU9FDI1"/>
<protein>
    <recommendedName>
        <fullName evidence="3">DDE Tnp4 domain-containing protein</fullName>
    </recommendedName>
</protein>
<dbReference type="EMBL" id="AP029264">
    <property type="protein sequence ID" value="BFF93659.1"/>
    <property type="molecule type" value="Genomic_DNA"/>
</dbReference>
<accession>A0AAU9FDI1</accession>
<reference evidence="1 2" key="1">
    <citation type="submission" date="2024-02" db="EMBL/GenBank/DDBJ databases">
        <title>A chromosome-level genome assembly of Drosophila madeirensis, a fruit fly species endemic to Madeira island.</title>
        <authorList>
            <person name="Tomihara K."/>
            <person name="Llopart A."/>
            <person name="Yamamoto D."/>
        </authorList>
    </citation>
    <scope>NUCLEOTIDE SEQUENCE [LARGE SCALE GENOMIC DNA]</scope>
    <source>
        <strain evidence="1 2">RF1</strain>
    </source>
</reference>
<sequence>MRYVVIEVIMAKVKELKATCLQAPQTGENCLSLAKEFEQLWQFPHYLVSLDGHHIAFRLKTVTDAIYTNYRQFIMLALVDAQHRFLYVHATSTGGATDAFTESLLYNGLESNLHEKRLLGMEEELPHVVLAHMSLAKSNPG</sequence>
<evidence type="ECO:0008006" key="3">
    <source>
        <dbReference type="Google" id="ProtNLM"/>
    </source>
</evidence>